<accession>A0ACB9B586</accession>
<reference evidence="2" key="1">
    <citation type="journal article" date="2022" name="Mol. Ecol. Resour.">
        <title>The genomes of chicory, endive, great burdock and yacon provide insights into Asteraceae palaeo-polyploidization history and plant inulin production.</title>
        <authorList>
            <person name="Fan W."/>
            <person name="Wang S."/>
            <person name="Wang H."/>
            <person name="Wang A."/>
            <person name="Jiang F."/>
            <person name="Liu H."/>
            <person name="Zhao H."/>
            <person name="Xu D."/>
            <person name="Zhang Y."/>
        </authorList>
    </citation>
    <scope>NUCLEOTIDE SEQUENCE [LARGE SCALE GENOMIC DNA]</scope>
    <source>
        <strain evidence="2">cv. Yunnan</strain>
    </source>
</reference>
<sequence>MNSRSLNSSLMASAQEYRQVDDILLVKATRYKCSFRWYKLEEHVLINMYRLGVAKHKTKGGTIPIEEPCVLFCGKDGKPGKSQKHLSQKVARRSQFAVIREKA</sequence>
<keyword evidence="2" id="KW-1185">Reference proteome</keyword>
<name>A0ACB9B586_9ASTR</name>
<gene>
    <name evidence="1" type="ORF">L1987_68940</name>
</gene>
<comment type="caution">
    <text evidence="1">The sequence shown here is derived from an EMBL/GenBank/DDBJ whole genome shotgun (WGS) entry which is preliminary data.</text>
</comment>
<evidence type="ECO:0000313" key="1">
    <source>
        <dbReference type="EMBL" id="KAI3717365.1"/>
    </source>
</evidence>
<protein>
    <submittedName>
        <fullName evidence="1">Uncharacterized protein</fullName>
    </submittedName>
</protein>
<evidence type="ECO:0000313" key="2">
    <source>
        <dbReference type="Proteomes" id="UP001056120"/>
    </source>
</evidence>
<reference evidence="1 2" key="2">
    <citation type="journal article" date="2022" name="Mol. Ecol. Resour.">
        <title>The genomes of chicory, endive, great burdock and yacon provide insights into Asteraceae paleo-polyploidization history and plant inulin production.</title>
        <authorList>
            <person name="Fan W."/>
            <person name="Wang S."/>
            <person name="Wang H."/>
            <person name="Wang A."/>
            <person name="Jiang F."/>
            <person name="Liu H."/>
            <person name="Zhao H."/>
            <person name="Xu D."/>
            <person name="Zhang Y."/>
        </authorList>
    </citation>
    <scope>NUCLEOTIDE SEQUENCE [LARGE SCALE GENOMIC DNA]</scope>
    <source>
        <strain evidence="2">cv. Yunnan</strain>
        <tissue evidence="1">Leaves</tissue>
    </source>
</reference>
<dbReference type="EMBL" id="CM042040">
    <property type="protein sequence ID" value="KAI3717365.1"/>
    <property type="molecule type" value="Genomic_DNA"/>
</dbReference>
<dbReference type="Proteomes" id="UP001056120">
    <property type="component" value="Linkage Group LG23"/>
</dbReference>
<organism evidence="1 2">
    <name type="scientific">Smallanthus sonchifolius</name>
    <dbReference type="NCBI Taxonomy" id="185202"/>
    <lineage>
        <taxon>Eukaryota</taxon>
        <taxon>Viridiplantae</taxon>
        <taxon>Streptophyta</taxon>
        <taxon>Embryophyta</taxon>
        <taxon>Tracheophyta</taxon>
        <taxon>Spermatophyta</taxon>
        <taxon>Magnoliopsida</taxon>
        <taxon>eudicotyledons</taxon>
        <taxon>Gunneridae</taxon>
        <taxon>Pentapetalae</taxon>
        <taxon>asterids</taxon>
        <taxon>campanulids</taxon>
        <taxon>Asterales</taxon>
        <taxon>Asteraceae</taxon>
        <taxon>Asteroideae</taxon>
        <taxon>Heliantheae alliance</taxon>
        <taxon>Millerieae</taxon>
        <taxon>Smallanthus</taxon>
    </lineage>
</organism>
<proteinExistence type="predicted"/>